<dbReference type="Gene3D" id="3.30.930.10">
    <property type="entry name" value="Bira Bifunctional Protein, Domain 2"/>
    <property type="match status" value="1"/>
</dbReference>
<protein>
    <submittedName>
        <fullName evidence="2">Biotin/lipoate A/B protein ligase family protein</fullName>
    </submittedName>
</protein>
<comment type="caution">
    <text evidence="2">The sequence shown here is derived from an EMBL/GenBank/DDBJ whole genome shotgun (WGS) entry which is preliminary data.</text>
</comment>
<sequence>MKLTHLHLWHDTVPHAGPLNMAIDEVLLRQAKEPWLRCYSWSEPSVSIGFSQDPVALAATLPPFPVVRRWTGGGVVIHDGDWTYTLIVPRDHPFCELRPVETYRLIHVALIEALQGIGEEGCELQPVSTSEGRGVCFVEPAMYDVVRGPDKIAGAAQRRSRMGFLHQASVQNVKLPPDFGTRLAHALAESVTDAPQAEVESMVLSEATQLAKTRYGAASWMEHRRDLGEPIPGQSSPSAPAAVA</sequence>
<dbReference type="InterPro" id="IPR045864">
    <property type="entry name" value="aa-tRNA-synth_II/BPL/LPL"/>
</dbReference>
<dbReference type="OrthoDB" id="9788148at2"/>
<organism evidence="2 3">
    <name type="scientific">Roseimicrobium gellanilyticum</name>
    <dbReference type="NCBI Taxonomy" id="748857"/>
    <lineage>
        <taxon>Bacteria</taxon>
        <taxon>Pseudomonadati</taxon>
        <taxon>Verrucomicrobiota</taxon>
        <taxon>Verrucomicrobiia</taxon>
        <taxon>Verrucomicrobiales</taxon>
        <taxon>Verrucomicrobiaceae</taxon>
        <taxon>Roseimicrobium</taxon>
    </lineage>
</organism>
<dbReference type="GO" id="GO:0016874">
    <property type="term" value="F:ligase activity"/>
    <property type="evidence" value="ECO:0007669"/>
    <property type="project" value="UniProtKB-KW"/>
</dbReference>
<dbReference type="PANTHER" id="PTHR43679">
    <property type="entry name" value="OCTANOYLTRANSFERASE LIPM-RELATED"/>
    <property type="match status" value="1"/>
</dbReference>
<evidence type="ECO:0000313" key="2">
    <source>
        <dbReference type="EMBL" id="RBP40366.1"/>
    </source>
</evidence>
<keyword evidence="2" id="KW-0436">Ligase</keyword>
<dbReference type="Pfam" id="PF21948">
    <property type="entry name" value="LplA-B_cat"/>
    <property type="match status" value="1"/>
</dbReference>
<gene>
    <name evidence="2" type="ORF">DES53_10873</name>
</gene>
<dbReference type="PROSITE" id="PS51733">
    <property type="entry name" value="BPL_LPL_CATALYTIC"/>
    <property type="match status" value="1"/>
</dbReference>
<keyword evidence="3" id="KW-1185">Reference proteome</keyword>
<dbReference type="EMBL" id="QNRR01000008">
    <property type="protein sequence ID" value="RBP40366.1"/>
    <property type="molecule type" value="Genomic_DNA"/>
</dbReference>
<proteinExistence type="predicted"/>
<dbReference type="InterPro" id="IPR004143">
    <property type="entry name" value="BPL_LPL_catalytic"/>
</dbReference>
<feature type="domain" description="BPL/LPL catalytic" evidence="1">
    <location>
        <begin position="30"/>
        <end position="215"/>
    </location>
</feature>
<name>A0A366HD80_9BACT</name>
<evidence type="ECO:0000259" key="1">
    <source>
        <dbReference type="PROSITE" id="PS51733"/>
    </source>
</evidence>
<dbReference type="SUPFAM" id="SSF55681">
    <property type="entry name" value="Class II aaRS and biotin synthetases"/>
    <property type="match status" value="1"/>
</dbReference>
<dbReference type="PANTHER" id="PTHR43679:SF2">
    <property type="entry name" value="OCTANOYL-[GCVH]:PROTEIN N-OCTANOYLTRANSFERASE"/>
    <property type="match status" value="1"/>
</dbReference>
<dbReference type="Proteomes" id="UP000253426">
    <property type="component" value="Unassembled WGS sequence"/>
</dbReference>
<reference evidence="2 3" key="1">
    <citation type="submission" date="2018-06" db="EMBL/GenBank/DDBJ databases">
        <title>Genomic Encyclopedia of Type Strains, Phase IV (KMG-IV): sequencing the most valuable type-strain genomes for metagenomic binning, comparative biology and taxonomic classification.</title>
        <authorList>
            <person name="Goeker M."/>
        </authorList>
    </citation>
    <scope>NUCLEOTIDE SEQUENCE [LARGE SCALE GENOMIC DNA]</scope>
    <source>
        <strain evidence="2 3">DSM 25532</strain>
    </source>
</reference>
<dbReference type="AlphaFoldDB" id="A0A366HD80"/>
<dbReference type="InterPro" id="IPR050664">
    <property type="entry name" value="Octanoyltrans_LipM/LipL"/>
</dbReference>
<dbReference type="RefSeq" id="WP_113960239.1">
    <property type="nucleotide sequence ID" value="NZ_QNRR01000008.1"/>
</dbReference>
<evidence type="ECO:0000313" key="3">
    <source>
        <dbReference type="Proteomes" id="UP000253426"/>
    </source>
</evidence>
<accession>A0A366HD80</accession>